<dbReference type="PANTHER" id="PTHR34276:SF1">
    <property type="entry name" value="MINI-RIBONUCLEASE 3"/>
    <property type="match status" value="1"/>
</dbReference>
<dbReference type="AlphaFoldDB" id="A0A9D1I6X7"/>
<dbReference type="SMART" id="SM00535">
    <property type="entry name" value="RIBOc"/>
    <property type="match status" value="1"/>
</dbReference>
<feature type="active site" evidence="6">
    <location>
        <position position="13"/>
    </location>
</feature>
<keyword evidence="5 6" id="KW-0378">Hydrolase</keyword>
<dbReference type="GO" id="GO:0005737">
    <property type="term" value="C:cytoplasm"/>
    <property type="evidence" value="ECO:0007669"/>
    <property type="project" value="UniProtKB-SubCell"/>
</dbReference>
<comment type="subcellular location">
    <subcellularLocation>
        <location evidence="6">Cytoplasm</location>
    </subcellularLocation>
</comment>
<dbReference type="PANTHER" id="PTHR34276">
    <property type="entry name" value="MINI-RIBONUCLEASE 3"/>
    <property type="match status" value="1"/>
</dbReference>
<proteinExistence type="inferred from homology"/>
<feature type="domain" description="RNase III" evidence="7">
    <location>
        <begin position="2"/>
        <end position="123"/>
    </location>
</feature>
<dbReference type="Proteomes" id="UP000824089">
    <property type="component" value="Unassembled WGS sequence"/>
</dbReference>
<dbReference type="HAMAP" id="MF_01468">
    <property type="entry name" value="RNase_Mini_III"/>
    <property type="match status" value="1"/>
</dbReference>
<evidence type="ECO:0000313" key="8">
    <source>
        <dbReference type="EMBL" id="HIU29368.1"/>
    </source>
</evidence>
<reference evidence="8" key="1">
    <citation type="submission" date="2020-10" db="EMBL/GenBank/DDBJ databases">
        <authorList>
            <person name="Gilroy R."/>
        </authorList>
    </citation>
    <scope>NUCLEOTIDE SEQUENCE</scope>
    <source>
        <strain evidence="8">CHK195-4489</strain>
    </source>
</reference>
<dbReference type="EMBL" id="DVMM01000071">
    <property type="protein sequence ID" value="HIU29368.1"/>
    <property type="molecule type" value="Genomic_DNA"/>
</dbReference>
<keyword evidence="4 6" id="KW-0255">Endonuclease</keyword>
<evidence type="ECO:0000259" key="7">
    <source>
        <dbReference type="SMART" id="SM00535"/>
    </source>
</evidence>
<keyword evidence="3 6" id="KW-0540">Nuclease</keyword>
<evidence type="ECO:0000256" key="6">
    <source>
        <dbReference type="HAMAP-Rule" id="MF_01468"/>
    </source>
</evidence>
<evidence type="ECO:0000256" key="4">
    <source>
        <dbReference type="ARBA" id="ARBA00022759"/>
    </source>
</evidence>
<dbReference type="CDD" id="cd00593">
    <property type="entry name" value="RIBOc"/>
    <property type="match status" value="1"/>
</dbReference>
<keyword evidence="6" id="KW-0460">Magnesium</keyword>
<keyword evidence="6" id="KW-0963">Cytoplasm</keyword>
<evidence type="ECO:0000256" key="3">
    <source>
        <dbReference type="ARBA" id="ARBA00022722"/>
    </source>
</evidence>
<reference evidence="8" key="2">
    <citation type="journal article" date="2021" name="PeerJ">
        <title>Extensive microbial diversity within the chicken gut microbiome revealed by metagenomics and culture.</title>
        <authorList>
            <person name="Gilroy R."/>
            <person name="Ravi A."/>
            <person name="Getino M."/>
            <person name="Pursley I."/>
            <person name="Horton D.L."/>
            <person name="Alikhan N.F."/>
            <person name="Baker D."/>
            <person name="Gharbi K."/>
            <person name="Hall N."/>
            <person name="Watson M."/>
            <person name="Adriaenssens E.M."/>
            <person name="Foster-Nyarko E."/>
            <person name="Jarju S."/>
            <person name="Secka A."/>
            <person name="Antonio M."/>
            <person name="Oren A."/>
            <person name="Chaudhuri R.R."/>
            <person name="La Ragione R."/>
            <person name="Hildebrand F."/>
            <person name="Pallen M.J."/>
        </authorList>
    </citation>
    <scope>NUCLEOTIDE SEQUENCE</scope>
    <source>
        <strain evidence="8">CHK195-4489</strain>
    </source>
</reference>
<protein>
    <recommendedName>
        <fullName evidence="6">Mini-ribonuclease 3</fullName>
        <shortName evidence="6">Mini-3</shortName>
        <shortName evidence="6">Mini-RNase 3</shortName>
        <ecNumber evidence="6">3.1.26.-</ecNumber>
    </recommendedName>
    <alternativeName>
        <fullName evidence="6">Mini-RNase III</fullName>
        <shortName evidence="6">Mini-III</shortName>
    </alternativeName>
</protein>
<dbReference type="SUPFAM" id="SSF69065">
    <property type="entry name" value="RNase III domain-like"/>
    <property type="match status" value="1"/>
</dbReference>
<keyword evidence="6" id="KW-0694">RNA-binding</keyword>
<dbReference type="GO" id="GO:0019843">
    <property type="term" value="F:rRNA binding"/>
    <property type="evidence" value="ECO:0007669"/>
    <property type="project" value="UniProtKB-UniRule"/>
</dbReference>
<dbReference type="Pfam" id="PF00636">
    <property type="entry name" value="Ribonuclease_3"/>
    <property type="match status" value="1"/>
</dbReference>
<evidence type="ECO:0000256" key="2">
    <source>
        <dbReference type="ARBA" id="ARBA00022552"/>
    </source>
</evidence>
<comment type="function">
    <text evidence="6">Involved in correct processing of both the 5' and 3' ends of 23S rRNA precursor. Processes 30S rRNA precursor transcript even in absence of ribonuclease 3 (Rnc); Rnc processes 30S rRNA into smaller rRNA precursors.</text>
</comment>
<dbReference type="InterPro" id="IPR036389">
    <property type="entry name" value="RNase_III_sf"/>
</dbReference>
<gene>
    <name evidence="6" type="primary">mrnC</name>
    <name evidence="8" type="ORF">IAD50_03610</name>
</gene>
<comment type="cofactor">
    <cofactor evidence="6">
        <name>Mg(2+)</name>
        <dbReference type="ChEBI" id="CHEBI:18420"/>
    </cofactor>
</comment>
<keyword evidence="2 6" id="KW-0698">rRNA processing</keyword>
<evidence type="ECO:0000313" key="9">
    <source>
        <dbReference type="Proteomes" id="UP000824089"/>
    </source>
</evidence>
<dbReference type="EC" id="3.1.26.-" evidence="6"/>
<dbReference type="InterPro" id="IPR000999">
    <property type="entry name" value="RNase_III_dom"/>
</dbReference>
<evidence type="ECO:0000256" key="5">
    <source>
        <dbReference type="ARBA" id="ARBA00022801"/>
    </source>
</evidence>
<accession>A0A9D1I6X7</accession>
<dbReference type="GO" id="GO:0006364">
    <property type="term" value="P:rRNA processing"/>
    <property type="evidence" value="ECO:0007669"/>
    <property type="project" value="UniProtKB-UniRule"/>
</dbReference>
<keyword evidence="6" id="KW-0699">rRNA-binding</keyword>
<evidence type="ECO:0000256" key="1">
    <source>
        <dbReference type="ARBA" id="ARBA00022517"/>
    </source>
</evidence>
<comment type="similarity">
    <text evidence="6">Belongs to the MrnC RNase family.</text>
</comment>
<dbReference type="PIRSF" id="PIRSF005520">
    <property type="entry name" value="UCP005520"/>
    <property type="match status" value="1"/>
</dbReference>
<dbReference type="Gene3D" id="1.10.1520.10">
    <property type="entry name" value="Ribonuclease III domain"/>
    <property type="match status" value="1"/>
</dbReference>
<dbReference type="InterPro" id="IPR008226">
    <property type="entry name" value="Mini3_fam"/>
</dbReference>
<dbReference type="GO" id="GO:0004525">
    <property type="term" value="F:ribonuclease III activity"/>
    <property type="evidence" value="ECO:0007669"/>
    <property type="project" value="InterPro"/>
</dbReference>
<comment type="subunit">
    <text evidence="6">Homodimer.</text>
</comment>
<organism evidence="8 9">
    <name type="scientific">Candidatus Egerieisoma faecipullorum</name>
    <dbReference type="NCBI Taxonomy" id="2840963"/>
    <lineage>
        <taxon>Bacteria</taxon>
        <taxon>Bacillati</taxon>
        <taxon>Bacillota</taxon>
        <taxon>Clostridia</taxon>
        <taxon>Eubacteriales</taxon>
        <taxon>Clostridiaceae</taxon>
        <taxon>Clostridiaceae incertae sedis</taxon>
        <taxon>Candidatus Egerieisoma</taxon>
    </lineage>
</organism>
<sequence>MQMKPLVLAFVGDCVYELYIRNYLISEKYRDVNELHRKSVFFVKAKAQAYILRALEPELNDEERGIVRRGRNAHPHTVPKNAEVADYRQATAYEALIGYLYLSGSARLASILEKSVAIGRMRNE</sequence>
<name>A0A9D1I6X7_9CLOT</name>
<comment type="caution">
    <text evidence="8">The sequence shown here is derived from an EMBL/GenBank/DDBJ whole genome shotgun (WGS) entry which is preliminary data.</text>
</comment>
<keyword evidence="1 6" id="KW-0690">Ribosome biogenesis</keyword>